<dbReference type="AlphaFoldDB" id="A0A8H4EK49"/>
<dbReference type="Proteomes" id="UP000439903">
    <property type="component" value="Unassembled WGS sequence"/>
</dbReference>
<keyword evidence="2" id="KW-1185">Reference proteome</keyword>
<dbReference type="EMBL" id="WTPW01000531">
    <property type="protein sequence ID" value="KAF0501863.1"/>
    <property type="molecule type" value="Genomic_DNA"/>
</dbReference>
<dbReference type="OrthoDB" id="10470044at2759"/>
<comment type="caution">
    <text evidence="1">The sequence shown here is derived from an EMBL/GenBank/DDBJ whole genome shotgun (WGS) entry which is preliminary data.</text>
</comment>
<organism evidence="1 2">
    <name type="scientific">Gigaspora margarita</name>
    <dbReference type="NCBI Taxonomy" id="4874"/>
    <lineage>
        <taxon>Eukaryota</taxon>
        <taxon>Fungi</taxon>
        <taxon>Fungi incertae sedis</taxon>
        <taxon>Mucoromycota</taxon>
        <taxon>Glomeromycotina</taxon>
        <taxon>Glomeromycetes</taxon>
        <taxon>Diversisporales</taxon>
        <taxon>Gigasporaceae</taxon>
        <taxon>Gigaspora</taxon>
    </lineage>
</organism>
<reference evidence="1 2" key="1">
    <citation type="journal article" date="2019" name="Environ. Microbiol.">
        <title>At the nexus of three kingdoms: the genome of the mycorrhizal fungus Gigaspora margarita provides insights into plant, endobacterial and fungal interactions.</title>
        <authorList>
            <person name="Venice F."/>
            <person name="Ghignone S."/>
            <person name="Salvioli di Fossalunga A."/>
            <person name="Amselem J."/>
            <person name="Novero M."/>
            <person name="Xianan X."/>
            <person name="Sedzielewska Toro K."/>
            <person name="Morin E."/>
            <person name="Lipzen A."/>
            <person name="Grigoriev I.V."/>
            <person name="Henrissat B."/>
            <person name="Martin F.M."/>
            <person name="Bonfante P."/>
        </authorList>
    </citation>
    <scope>NUCLEOTIDE SEQUENCE [LARGE SCALE GENOMIC DNA]</scope>
    <source>
        <strain evidence="1 2">BEG34</strain>
    </source>
</reference>
<evidence type="ECO:0000313" key="2">
    <source>
        <dbReference type="Proteomes" id="UP000439903"/>
    </source>
</evidence>
<name>A0A8H4EK49_GIGMA</name>
<proteinExistence type="predicted"/>
<accession>A0A8H4EK49</accession>
<sequence>MNGSTYQNIHVQPQINNGQPQGLHIINIGRQLRRPQNNANRINNTFINDLINGMDPVNIKQCPPQQNTEFSKSLFSGTSFP</sequence>
<evidence type="ECO:0000313" key="1">
    <source>
        <dbReference type="EMBL" id="KAF0501863.1"/>
    </source>
</evidence>
<gene>
    <name evidence="1" type="ORF">F8M41_019932</name>
</gene>
<protein>
    <submittedName>
        <fullName evidence="1">Uncharacterized protein</fullName>
    </submittedName>
</protein>